<feature type="region of interest" description="Disordered" evidence="1">
    <location>
        <begin position="1"/>
        <end position="40"/>
    </location>
</feature>
<dbReference type="EMBL" id="CAJNBH010000014">
    <property type="protein sequence ID" value="CAE6791248.1"/>
    <property type="molecule type" value="Genomic_DNA"/>
</dbReference>
<feature type="compositionally biased region" description="Polar residues" evidence="1">
    <location>
        <begin position="24"/>
        <end position="40"/>
    </location>
</feature>
<accession>A0ABN7MAE3</accession>
<name>A0ABN7MAE3_9BURK</name>
<sequence>MARFSLDAPHDEERQHGGHVEPTQAFSIDTSHTINWRSQV</sequence>
<feature type="compositionally biased region" description="Basic and acidic residues" evidence="1">
    <location>
        <begin position="8"/>
        <end position="19"/>
    </location>
</feature>
<organism evidence="2 3">
    <name type="scientific">Paraburkholderia nemoris</name>
    <dbReference type="NCBI Taxonomy" id="2793076"/>
    <lineage>
        <taxon>Bacteria</taxon>
        <taxon>Pseudomonadati</taxon>
        <taxon>Pseudomonadota</taxon>
        <taxon>Betaproteobacteria</taxon>
        <taxon>Burkholderiales</taxon>
        <taxon>Burkholderiaceae</taxon>
        <taxon>Paraburkholderia</taxon>
    </lineage>
</organism>
<comment type="caution">
    <text evidence="2">The sequence shown here is derived from an EMBL/GenBank/DDBJ whole genome shotgun (WGS) entry which is preliminary data.</text>
</comment>
<evidence type="ECO:0000256" key="1">
    <source>
        <dbReference type="SAM" id="MobiDB-lite"/>
    </source>
</evidence>
<evidence type="ECO:0000313" key="2">
    <source>
        <dbReference type="EMBL" id="CAE6791248.1"/>
    </source>
</evidence>
<evidence type="ECO:0000313" key="3">
    <source>
        <dbReference type="Proteomes" id="UP000673821"/>
    </source>
</evidence>
<gene>
    <name evidence="2" type="ORF">R69776_04774</name>
</gene>
<dbReference type="Proteomes" id="UP000673821">
    <property type="component" value="Unassembled WGS sequence"/>
</dbReference>
<proteinExistence type="predicted"/>
<reference evidence="2 3" key="1">
    <citation type="submission" date="2021-02" db="EMBL/GenBank/DDBJ databases">
        <authorList>
            <person name="Vanwijnsberghe S."/>
        </authorList>
    </citation>
    <scope>NUCLEOTIDE SEQUENCE [LARGE SCALE GENOMIC DNA]</scope>
    <source>
        <strain evidence="2 3">R-69776</strain>
    </source>
</reference>
<protein>
    <submittedName>
        <fullName evidence="2">Uncharacterized protein</fullName>
    </submittedName>
</protein>
<keyword evidence="3" id="KW-1185">Reference proteome</keyword>